<keyword evidence="6" id="KW-0238">DNA-binding</keyword>
<organism evidence="12 13">
    <name type="scientific">Abyssobacteria bacterium (strain SURF_5)</name>
    <dbReference type="NCBI Taxonomy" id="2093360"/>
    <lineage>
        <taxon>Bacteria</taxon>
        <taxon>Pseudomonadati</taxon>
        <taxon>Candidatus Hydrogenedentota</taxon>
        <taxon>Candidatus Abyssobacteria</taxon>
    </lineage>
</organism>
<dbReference type="PROSITE" id="PS00676">
    <property type="entry name" value="SIGMA54_INTERACT_2"/>
    <property type="match status" value="1"/>
</dbReference>
<dbReference type="SMART" id="SM00382">
    <property type="entry name" value="AAA"/>
    <property type="match status" value="1"/>
</dbReference>
<dbReference type="InterPro" id="IPR058031">
    <property type="entry name" value="AAA_lid_NorR"/>
</dbReference>
<proteinExistence type="predicted"/>
<dbReference type="Pfam" id="PF25601">
    <property type="entry name" value="AAA_lid_14"/>
    <property type="match status" value="1"/>
</dbReference>
<evidence type="ECO:0000256" key="7">
    <source>
        <dbReference type="ARBA" id="ARBA00023163"/>
    </source>
</evidence>
<evidence type="ECO:0000256" key="6">
    <source>
        <dbReference type="ARBA" id="ARBA00023125"/>
    </source>
</evidence>
<dbReference type="CDD" id="cd00009">
    <property type="entry name" value="AAA"/>
    <property type="match status" value="1"/>
</dbReference>
<protein>
    <submittedName>
        <fullName evidence="12">Sigma-54-dependent Fis family transcriptional regulator</fullName>
    </submittedName>
</protein>
<evidence type="ECO:0000256" key="2">
    <source>
        <dbReference type="ARBA" id="ARBA00022741"/>
    </source>
</evidence>
<dbReference type="InterPro" id="IPR001789">
    <property type="entry name" value="Sig_transdc_resp-reg_receiver"/>
</dbReference>
<dbReference type="EMBL" id="QZKU01000138">
    <property type="protein sequence ID" value="RJP15267.1"/>
    <property type="molecule type" value="Genomic_DNA"/>
</dbReference>
<dbReference type="InterPro" id="IPR027417">
    <property type="entry name" value="P-loop_NTPase"/>
</dbReference>
<dbReference type="GO" id="GO:0043565">
    <property type="term" value="F:sequence-specific DNA binding"/>
    <property type="evidence" value="ECO:0007669"/>
    <property type="project" value="InterPro"/>
</dbReference>
<dbReference type="Proteomes" id="UP000265882">
    <property type="component" value="Unassembled WGS sequence"/>
</dbReference>
<evidence type="ECO:0000256" key="4">
    <source>
        <dbReference type="ARBA" id="ARBA00023012"/>
    </source>
</evidence>
<dbReference type="Pfam" id="PF02954">
    <property type="entry name" value="HTH_8"/>
    <property type="match status" value="1"/>
</dbReference>
<sequence length="450" mass="50113">MLSVRRATLLVVDDEKNTREALSKILTEDGYHVLTAADGYQAIELVGRELPDLILADLKMPGMDGIELLSRTRLKGFDTPFVMMTAYGTVESAVEAMKKGAEDYLTKPVNIEELELQIKRILAHRNLVQEAKNLRERLREKYKYENIIGNSPAMQAIFKTIEQVAPSRATILITGESGTGKELIASAIHQNGPRADKPYVKVTCSALSENLLESELFGHEKGAFTGAVSTRQGRFEIADGGTILLDEIGEISLSTQVKLLGFLQDRTFERVGGNRTFTVDVRLIAATNRDLEKAVAEGTFRKDLYYRLNVITIKMPPLREKISDIPALVDHFTMKYAKENDKPVRGLSADALAAIMSYDWPGNVRELENMIERAVVMCNEPLIGRQHFPIPAGVDPADGHSVPPIPGSSLEEIEKYAIQRTLESVSGNRTRAAEILKISLRKIQYKLKEF</sequence>
<dbReference type="SMART" id="SM00448">
    <property type="entry name" value="REC"/>
    <property type="match status" value="1"/>
</dbReference>
<feature type="modified residue" description="4-aspartylphosphate" evidence="8">
    <location>
        <position position="57"/>
    </location>
</feature>
<dbReference type="PANTHER" id="PTHR32071">
    <property type="entry name" value="TRANSCRIPTIONAL REGULATORY PROTEIN"/>
    <property type="match status" value="1"/>
</dbReference>
<reference evidence="12 13" key="1">
    <citation type="journal article" date="2017" name="ISME J.">
        <title>Energy and carbon metabolisms in a deep terrestrial subsurface fluid microbial community.</title>
        <authorList>
            <person name="Momper L."/>
            <person name="Jungbluth S.P."/>
            <person name="Lee M.D."/>
            <person name="Amend J.P."/>
        </authorList>
    </citation>
    <scope>NUCLEOTIDE SEQUENCE [LARGE SCALE GENOMIC DNA]</scope>
    <source>
        <strain evidence="12">SURF_5</strain>
    </source>
</reference>
<dbReference type="PROSITE" id="PS50110">
    <property type="entry name" value="RESPONSE_REGULATORY"/>
    <property type="match status" value="1"/>
</dbReference>
<evidence type="ECO:0000256" key="1">
    <source>
        <dbReference type="ARBA" id="ARBA00022553"/>
    </source>
</evidence>
<evidence type="ECO:0000313" key="12">
    <source>
        <dbReference type="EMBL" id="RJP15267.1"/>
    </source>
</evidence>
<keyword evidence="9" id="KW-0175">Coiled coil</keyword>
<keyword evidence="3" id="KW-0067">ATP-binding</keyword>
<name>A0A3A4MZ21_ABYX5</name>
<evidence type="ECO:0000256" key="9">
    <source>
        <dbReference type="SAM" id="Coils"/>
    </source>
</evidence>
<dbReference type="Gene3D" id="3.40.50.300">
    <property type="entry name" value="P-loop containing nucleotide triphosphate hydrolases"/>
    <property type="match status" value="1"/>
</dbReference>
<evidence type="ECO:0000256" key="8">
    <source>
        <dbReference type="PROSITE-ProRule" id="PRU00169"/>
    </source>
</evidence>
<dbReference type="SUPFAM" id="SSF46689">
    <property type="entry name" value="Homeodomain-like"/>
    <property type="match status" value="1"/>
</dbReference>
<keyword evidence="2" id="KW-0547">Nucleotide-binding</keyword>
<comment type="caution">
    <text evidence="12">The sequence shown here is derived from an EMBL/GenBank/DDBJ whole genome shotgun (WGS) entry which is preliminary data.</text>
</comment>
<dbReference type="InterPro" id="IPR002078">
    <property type="entry name" value="Sigma_54_int"/>
</dbReference>
<keyword evidence="5" id="KW-0805">Transcription regulation</keyword>
<feature type="domain" description="Response regulatory" evidence="11">
    <location>
        <begin position="8"/>
        <end position="122"/>
    </location>
</feature>
<dbReference type="PROSITE" id="PS00675">
    <property type="entry name" value="SIGMA54_INTERACT_1"/>
    <property type="match status" value="1"/>
</dbReference>
<accession>A0A3A4MZ21</accession>
<evidence type="ECO:0000259" key="10">
    <source>
        <dbReference type="PROSITE" id="PS50045"/>
    </source>
</evidence>
<dbReference type="GO" id="GO:0006355">
    <property type="term" value="P:regulation of DNA-templated transcription"/>
    <property type="evidence" value="ECO:0007669"/>
    <property type="project" value="InterPro"/>
</dbReference>
<gene>
    <name evidence="12" type="ORF">C4520_20470</name>
</gene>
<dbReference type="InterPro" id="IPR025944">
    <property type="entry name" value="Sigma_54_int_dom_CS"/>
</dbReference>
<dbReference type="Pfam" id="PF00158">
    <property type="entry name" value="Sigma54_activat"/>
    <property type="match status" value="1"/>
</dbReference>
<dbReference type="PROSITE" id="PS50045">
    <property type="entry name" value="SIGMA54_INTERACT_4"/>
    <property type="match status" value="1"/>
</dbReference>
<feature type="coiled-coil region" evidence="9">
    <location>
        <begin position="111"/>
        <end position="141"/>
    </location>
</feature>
<dbReference type="GO" id="GO:0000160">
    <property type="term" value="P:phosphorelay signal transduction system"/>
    <property type="evidence" value="ECO:0007669"/>
    <property type="project" value="UniProtKB-KW"/>
</dbReference>
<dbReference type="GO" id="GO:0005524">
    <property type="term" value="F:ATP binding"/>
    <property type="evidence" value="ECO:0007669"/>
    <property type="project" value="UniProtKB-KW"/>
</dbReference>
<dbReference type="AlphaFoldDB" id="A0A3A4MZ21"/>
<dbReference type="InterPro" id="IPR025662">
    <property type="entry name" value="Sigma_54_int_dom_ATP-bd_1"/>
</dbReference>
<dbReference type="InterPro" id="IPR002197">
    <property type="entry name" value="HTH_Fis"/>
</dbReference>
<dbReference type="InterPro" id="IPR011006">
    <property type="entry name" value="CheY-like_superfamily"/>
</dbReference>
<dbReference type="InterPro" id="IPR009057">
    <property type="entry name" value="Homeodomain-like_sf"/>
</dbReference>
<dbReference type="FunFam" id="3.40.50.300:FF:000006">
    <property type="entry name" value="DNA-binding transcriptional regulator NtrC"/>
    <property type="match status" value="1"/>
</dbReference>
<dbReference type="SUPFAM" id="SSF52540">
    <property type="entry name" value="P-loop containing nucleoside triphosphate hydrolases"/>
    <property type="match status" value="1"/>
</dbReference>
<dbReference type="FunFam" id="3.40.50.2300:FF:000018">
    <property type="entry name" value="DNA-binding transcriptional regulator NtrC"/>
    <property type="match status" value="1"/>
</dbReference>
<dbReference type="Gene3D" id="1.10.8.60">
    <property type="match status" value="1"/>
</dbReference>
<dbReference type="InterPro" id="IPR003593">
    <property type="entry name" value="AAA+_ATPase"/>
</dbReference>
<dbReference type="SUPFAM" id="SSF52172">
    <property type="entry name" value="CheY-like"/>
    <property type="match status" value="1"/>
</dbReference>
<evidence type="ECO:0000313" key="13">
    <source>
        <dbReference type="Proteomes" id="UP000265882"/>
    </source>
</evidence>
<keyword evidence="1 8" id="KW-0597">Phosphoprotein</keyword>
<dbReference type="InterPro" id="IPR025943">
    <property type="entry name" value="Sigma_54_int_dom_ATP-bd_2"/>
</dbReference>
<keyword evidence="4" id="KW-0902">Two-component regulatory system</keyword>
<dbReference type="Pfam" id="PF00072">
    <property type="entry name" value="Response_reg"/>
    <property type="match status" value="1"/>
</dbReference>
<evidence type="ECO:0000259" key="11">
    <source>
        <dbReference type="PROSITE" id="PS50110"/>
    </source>
</evidence>
<dbReference type="PRINTS" id="PR01590">
    <property type="entry name" value="HTHFIS"/>
</dbReference>
<dbReference type="PROSITE" id="PS00688">
    <property type="entry name" value="SIGMA54_INTERACT_3"/>
    <property type="match status" value="1"/>
</dbReference>
<dbReference type="Gene3D" id="3.40.50.2300">
    <property type="match status" value="1"/>
</dbReference>
<evidence type="ECO:0000256" key="5">
    <source>
        <dbReference type="ARBA" id="ARBA00023015"/>
    </source>
</evidence>
<feature type="domain" description="Sigma-54 factor interaction" evidence="10">
    <location>
        <begin position="147"/>
        <end position="376"/>
    </location>
</feature>
<dbReference type="Gene3D" id="1.10.10.60">
    <property type="entry name" value="Homeodomain-like"/>
    <property type="match status" value="1"/>
</dbReference>
<keyword evidence="7" id="KW-0804">Transcription</keyword>
<evidence type="ECO:0000256" key="3">
    <source>
        <dbReference type="ARBA" id="ARBA00022840"/>
    </source>
</evidence>